<gene>
    <name evidence="2" type="ORF">LOD99_1700</name>
</gene>
<reference evidence="2 3" key="1">
    <citation type="journal article" date="2023" name="BMC Biol.">
        <title>The compact genome of the sponge Oopsacas minuta (Hexactinellida) is lacking key metazoan core genes.</title>
        <authorList>
            <person name="Santini S."/>
            <person name="Schenkelaars Q."/>
            <person name="Jourda C."/>
            <person name="Duchesne M."/>
            <person name="Belahbib H."/>
            <person name="Rocher C."/>
            <person name="Selva M."/>
            <person name="Riesgo A."/>
            <person name="Vervoort M."/>
            <person name="Leys S.P."/>
            <person name="Kodjabachian L."/>
            <person name="Le Bivic A."/>
            <person name="Borchiellini C."/>
            <person name="Claverie J.M."/>
            <person name="Renard E."/>
        </authorList>
    </citation>
    <scope>NUCLEOTIDE SEQUENCE [LARGE SCALE GENOMIC DNA]</scope>
    <source>
        <strain evidence="2">SPO-2</strain>
    </source>
</reference>
<evidence type="ECO:0000313" key="2">
    <source>
        <dbReference type="EMBL" id="KAI6655966.1"/>
    </source>
</evidence>
<dbReference type="AlphaFoldDB" id="A0AAV7K4X3"/>
<organism evidence="2 3">
    <name type="scientific">Oopsacas minuta</name>
    <dbReference type="NCBI Taxonomy" id="111878"/>
    <lineage>
        <taxon>Eukaryota</taxon>
        <taxon>Metazoa</taxon>
        <taxon>Porifera</taxon>
        <taxon>Hexactinellida</taxon>
        <taxon>Hexasterophora</taxon>
        <taxon>Lyssacinosida</taxon>
        <taxon>Leucopsacidae</taxon>
        <taxon>Oopsacas</taxon>
    </lineage>
</organism>
<feature type="region of interest" description="Disordered" evidence="1">
    <location>
        <begin position="17"/>
        <end position="47"/>
    </location>
</feature>
<comment type="caution">
    <text evidence="2">The sequence shown here is derived from an EMBL/GenBank/DDBJ whole genome shotgun (WGS) entry which is preliminary data.</text>
</comment>
<protein>
    <submittedName>
        <fullName evidence="2">Uncharacterized protein</fullName>
    </submittedName>
</protein>
<proteinExistence type="predicted"/>
<evidence type="ECO:0000256" key="1">
    <source>
        <dbReference type="SAM" id="MobiDB-lite"/>
    </source>
</evidence>
<evidence type="ECO:0000313" key="3">
    <source>
        <dbReference type="Proteomes" id="UP001165289"/>
    </source>
</evidence>
<name>A0AAV7K4X3_9METZ</name>
<dbReference type="EMBL" id="JAKMXF010000166">
    <property type="protein sequence ID" value="KAI6655966.1"/>
    <property type="molecule type" value="Genomic_DNA"/>
</dbReference>
<sequence>MDMIISPLLLSHIHSGKELESAHSPPNEDSIHRPSPFPHNSQTSSLKGHESLWCSGISLFSSITTFPSSLLLERHTPEDTVQKRTHIPPSGVVLYLPCYSIYTLYSWGQLIY</sequence>
<dbReference type="Proteomes" id="UP001165289">
    <property type="component" value="Unassembled WGS sequence"/>
</dbReference>
<keyword evidence="3" id="KW-1185">Reference proteome</keyword>
<accession>A0AAV7K4X3</accession>